<dbReference type="EC" id="2.7.1.180" evidence="1 10"/>
<dbReference type="Pfam" id="PF02424">
    <property type="entry name" value="ApbE"/>
    <property type="match status" value="1"/>
</dbReference>
<dbReference type="PANTHER" id="PTHR30040:SF2">
    <property type="entry name" value="FAD:PROTEIN FMN TRANSFERASE"/>
    <property type="match status" value="1"/>
</dbReference>
<keyword evidence="4 10" id="KW-0808">Transferase</keyword>
<feature type="binding site" evidence="11">
    <location>
        <position position="307"/>
    </location>
    <ligand>
        <name>Mg(2+)</name>
        <dbReference type="ChEBI" id="CHEBI:18420"/>
    </ligand>
</feature>
<keyword evidence="12" id="KW-0812">Transmembrane</keyword>
<evidence type="ECO:0000256" key="8">
    <source>
        <dbReference type="ARBA" id="ARBA00031306"/>
    </source>
</evidence>
<evidence type="ECO:0000256" key="11">
    <source>
        <dbReference type="PIRSR" id="PIRSR006268-2"/>
    </source>
</evidence>
<gene>
    <name evidence="13" type="ORF">BC751_3425</name>
</gene>
<dbReference type="InterPro" id="IPR024932">
    <property type="entry name" value="ApbE"/>
</dbReference>
<evidence type="ECO:0000256" key="7">
    <source>
        <dbReference type="ARBA" id="ARBA00022842"/>
    </source>
</evidence>
<dbReference type="AlphaFoldDB" id="A0A4Q7PDG6"/>
<dbReference type="Proteomes" id="UP000292209">
    <property type="component" value="Unassembled WGS sequence"/>
</dbReference>
<evidence type="ECO:0000256" key="9">
    <source>
        <dbReference type="ARBA" id="ARBA00048540"/>
    </source>
</evidence>
<dbReference type="OrthoDB" id="9778595at2"/>
<keyword evidence="14" id="KW-1185">Reference proteome</keyword>
<reference evidence="13 14" key="1">
    <citation type="submission" date="2019-02" db="EMBL/GenBank/DDBJ databases">
        <title>Genomic Encyclopedia of Archaeal and Bacterial Type Strains, Phase II (KMG-II): from individual species to whole genera.</title>
        <authorList>
            <person name="Goeker M."/>
        </authorList>
    </citation>
    <scope>NUCLEOTIDE SEQUENCE [LARGE SCALE GENOMIC DNA]</scope>
    <source>
        <strain evidence="13 14">DSM 21411</strain>
    </source>
</reference>
<dbReference type="Gene3D" id="3.10.520.10">
    <property type="entry name" value="ApbE-like domains"/>
    <property type="match status" value="1"/>
</dbReference>
<evidence type="ECO:0000256" key="6">
    <source>
        <dbReference type="ARBA" id="ARBA00022827"/>
    </source>
</evidence>
<comment type="catalytic activity">
    <reaction evidence="9 10">
        <text>L-threonyl-[protein] + FAD = FMN-L-threonyl-[protein] + AMP + H(+)</text>
        <dbReference type="Rhea" id="RHEA:36847"/>
        <dbReference type="Rhea" id="RHEA-COMP:11060"/>
        <dbReference type="Rhea" id="RHEA-COMP:11061"/>
        <dbReference type="ChEBI" id="CHEBI:15378"/>
        <dbReference type="ChEBI" id="CHEBI:30013"/>
        <dbReference type="ChEBI" id="CHEBI:57692"/>
        <dbReference type="ChEBI" id="CHEBI:74257"/>
        <dbReference type="ChEBI" id="CHEBI:456215"/>
        <dbReference type="EC" id="2.7.1.180"/>
    </reaction>
</comment>
<evidence type="ECO:0000256" key="5">
    <source>
        <dbReference type="ARBA" id="ARBA00022723"/>
    </source>
</evidence>
<dbReference type="GO" id="GO:0016740">
    <property type="term" value="F:transferase activity"/>
    <property type="evidence" value="ECO:0007669"/>
    <property type="project" value="UniProtKB-UniRule"/>
</dbReference>
<dbReference type="RefSeq" id="WP_130276627.1">
    <property type="nucleotide sequence ID" value="NZ_SGXG01000001.1"/>
</dbReference>
<keyword evidence="5 10" id="KW-0479">Metal-binding</keyword>
<feature type="binding site" evidence="11">
    <location>
        <position position="303"/>
    </location>
    <ligand>
        <name>Mg(2+)</name>
        <dbReference type="ChEBI" id="CHEBI:18420"/>
    </ligand>
</feature>
<evidence type="ECO:0000256" key="1">
    <source>
        <dbReference type="ARBA" id="ARBA00011955"/>
    </source>
</evidence>
<dbReference type="PIRSF" id="PIRSF006268">
    <property type="entry name" value="ApbE"/>
    <property type="match status" value="1"/>
</dbReference>
<comment type="cofactor">
    <cofactor evidence="11">
        <name>Mg(2+)</name>
        <dbReference type="ChEBI" id="CHEBI:18420"/>
    </cofactor>
    <cofactor evidence="11">
        <name>Mn(2+)</name>
        <dbReference type="ChEBI" id="CHEBI:29035"/>
    </cofactor>
    <text evidence="11">Magnesium. Can also use manganese.</text>
</comment>
<sequence length="353" mass="40249">MTVSLLRVNISWRINMRSRSLKYFLWGTVFSLSALIVWLHFFKEKASNVFMEGKALGVFYSISFEGDPRLEKSIDSLIHEIDLAVNLQLPNSEISRFNRFGSIDNASSHLENLIELSNFFHFLSGGAVSHTMLPLIRGWGREFSNQRQMTHEKVEELMRLCDIRNVEIGTSMIKSNQQGIMLDLNYLDKGYLIDLLTDFLLKKGVKNFHIEFGLDGVTYGLGKRKNSLNFLSNLPPEFQRQFSKKLNQNINNTAYSSSGNLNKFYVDAKGNKHSHLIDLRTGFPISNGILANHIISSRCVKADAIATICMILDLEESIYLINNDPELEGLIVYNLNGNLEVWTSSGFRYSKEK</sequence>
<keyword evidence="12" id="KW-1133">Transmembrane helix</keyword>
<protein>
    <recommendedName>
        <fullName evidence="2 10">FAD:protein FMN transferase</fullName>
        <ecNumber evidence="1 10">2.7.1.180</ecNumber>
    </recommendedName>
    <alternativeName>
        <fullName evidence="8 10">Flavin transferase</fullName>
    </alternativeName>
</protein>
<evidence type="ECO:0000256" key="4">
    <source>
        <dbReference type="ARBA" id="ARBA00022679"/>
    </source>
</evidence>
<comment type="caution">
    <text evidence="13">The sequence shown here is derived from an EMBL/GenBank/DDBJ whole genome shotgun (WGS) entry which is preliminary data.</text>
</comment>
<dbReference type="GO" id="GO:0046872">
    <property type="term" value="F:metal ion binding"/>
    <property type="evidence" value="ECO:0007669"/>
    <property type="project" value="UniProtKB-UniRule"/>
</dbReference>
<accession>A0A4Q7PDG6</accession>
<evidence type="ECO:0000256" key="12">
    <source>
        <dbReference type="SAM" id="Phobius"/>
    </source>
</evidence>
<dbReference type="PANTHER" id="PTHR30040">
    <property type="entry name" value="THIAMINE BIOSYNTHESIS LIPOPROTEIN APBE"/>
    <property type="match status" value="1"/>
</dbReference>
<evidence type="ECO:0000313" key="13">
    <source>
        <dbReference type="EMBL" id="RZS97798.1"/>
    </source>
</evidence>
<evidence type="ECO:0000256" key="10">
    <source>
        <dbReference type="PIRNR" id="PIRNR006268"/>
    </source>
</evidence>
<evidence type="ECO:0000313" key="14">
    <source>
        <dbReference type="Proteomes" id="UP000292209"/>
    </source>
</evidence>
<keyword evidence="6 10" id="KW-0274">FAD</keyword>
<keyword evidence="3 10" id="KW-0285">Flavoprotein</keyword>
<evidence type="ECO:0000256" key="2">
    <source>
        <dbReference type="ARBA" id="ARBA00016337"/>
    </source>
</evidence>
<evidence type="ECO:0000256" key="3">
    <source>
        <dbReference type="ARBA" id="ARBA00022630"/>
    </source>
</evidence>
<keyword evidence="12" id="KW-0472">Membrane</keyword>
<proteinExistence type="inferred from homology"/>
<organism evidence="13 14">
    <name type="scientific">Cecembia calidifontis</name>
    <dbReference type="NCBI Taxonomy" id="1187080"/>
    <lineage>
        <taxon>Bacteria</taxon>
        <taxon>Pseudomonadati</taxon>
        <taxon>Bacteroidota</taxon>
        <taxon>Cytophagia</taxon>
        <taxon>Cytophagales</taxon>
        <taxon>Cyclobacteriaceae</taxon>
        <taxon>Cecembia</taxon>
    </lineage>
</organism>
<feature type="transmembrane region" description="Helical" evidence="12">
    <location>
        <begin position="21"/>
        <end position="41"/>
    </location>
</feature>
<keyword evidence="7 10" id="KW-0460">Magnesium</keyword>
<keyword evidence="13" id="KW-0449">Lipoprotein</keyword>
<comment type="similarity">
    <text evidence="10">Belongs to the ApbE family.</text>
</comment>
<dbReference type="InterPro" id="IPR003374">
    <property type="entry name" value="ApbE-like_sf"/>
</dbReference>
<dbReference type="EMBL" id="SGXG01000001">
    <property type="protein sequence ID" value="RZS97798.1"/>
    <property type="molecule type" value="Genomic_DNA"/>
</dbReference>
<name>A0A4Q7PDG6_9BACT</name>
<dbReference type="SUPFAM" id="SSF143631">
    <property type="entry name" value="ApbE-like"/>
    <property type="match status" value="1"/>
</dbReference>